<reference evidence="1" key="1">
    <citation type="journal article" date="2021" name="Proc. Natl. Acad. Sci. U.S.A.">
        <title>A Catalog of Tens of Thousands of Viruses from Human Metagenomes Reveals Hidden Associations with Chronic Diseases.</title>
        <authorList>
            <person name="Tisza M.J."/>
            <person name="Buck C.B."/>
        </authorList>
    </citation>
    <scope>NUCLEOTIDE SEQUENCE</scope>
    <source>
        <strain evidence="1">CtGfF74</strain>
    </source>
</reference>
<organism evidence="1">
    <name type="scientific">Siphoviridae sp. ctGfF74</name>
    <dbReference type="NCBI Taxonomy" id="2826223"/>
    <lineage>
        <taxon>Viruses</taxon>
        <taxon>Duplodnaviria</taxon>
        <taxon>Heunggongvirae</taxon>
        <taxon>Uroviricota</taxon>
        <taxon>Caudoviricetes</taxon>
    </lineage>
</organism>
<evidence type="ECO:0000313" key="1">
    <source>
        <dbReference type="EMBL" id="DAD95022.1"/>
    </source>
</evidence>
<protein>
    <submittedName>
        <fullName evidence="1">Uncharacterized protein</fullName>
    </submittedName>
</protein>
<sequence>MRKKCFVTNPNDTIENKIVSNGQEIIIRMSISKSAIFLKYKEFLTGEEGKCGGYELGSMLSTSALVSMDGKILEVPADWIEFEDD</sequence>
<dbReference type="EMBL" id="BK015188">
    <property type="protein sequence ID" value="DAD95022.1"/>
    <property type="molecule type" value="Genomic_DNA"/>
</dbReference>
<name>A0A8S5NJW0_9CAUD</name>
<accession>A0A8S5NJW0</accession>
<proteinExistence type="predicted"/>